<dbReference type="InterPro" id="IPR055346">
    <property type="entry name" value="Fe-S_cluster_assembly_SufBD"/>
</dbReference>
<dbReference type="InterPro" id="IPR037284">
    <property type="entry name" value="SUF_FeS_clus_asmbl_SufBD_sf"/>
</dbReference>
<name>A0A449BD36_HAPAX</name>
<feature type="domain" description="SUF system FeS cluster assembly SufBD core" evidence="1">
    <location>
        <begin position="48"/>
        <end position="267"/>
    </location>
</feature>
<dbReference type="KEGG" id="aaxa:NCTC10138_00701"/>
<dbReference type="PANTHER" id="PTHR43575">
    <property type="entry name" value="PROTEIN ABCI7, CHLOROPLASTIC"/>
    <property type="match status" value="1"/>
</dbReference>
<organism evidence="2 3">
    <name type="scientific">Haploplasma axanthum</name>
    <name type="common">Acholeplasma axanthum</name>
    <dbReference type="NCBI Taxonomy" id="29552"/>
    <lineage>
        <taxon>Bacteria</taxon>
        <taxon>Bacillati</taxon>
        <taxon>Mycoplasmatota</taxon>
        <taxon>Mollicutes</taxon>
        <taxon>Acholeplasmatales</taxon>
        <taxon>Acholeplasmataceae</taxon>
        <taxon>Haploplasma</taxon>
    </lineage>
</organism>
<proteinExistence type="predicted"/>
<protein>
    <submittedName>
        <fullName evidence="2">SufB-like domain-containing protein</fullName>
    </submittedName>
</protein>
<dbReference type="Pfam" id="PF01458">
    <property type="entry name" value="SUFBD_core"/>
    <property type="match status" value="1"/>
</dbReference>
<dbReference type="STRING" id="1278311.GCA_000428705_00898"/>
<accession>A0A449BD36</accession>
<evidence type="ECO:0000313" key="2">
    <source>
        <dbReference type="EMBL" id="VEU80332.1"/>
    </source>
</evidence>
<dbReference type="GO" id="GO:0016226">
    <property type="term" value="P:iron-sulfur cluster assembly"/>
    <property type="evidence" value="ECO:0007669"/>
    <property type="project" value="InterPro"/>
</dbReference>
<sequence>MESIVIKNHQIIENTTSKNIKLNDRKLTIPEKTIYEKPLKITLLEDNHEELEINIGSNSDVKIILEVADKSKGNSDYRIKLITNENTNLKYLLIAALESKNAILTHEFVAGKDSNLDLLAGLVSDVLTAKIDVKVAGIGASVKIRAVAVSSDNNDQKIDVYMNHMAPNTFGDMTNIGIANKKGRVILNGVEKIEKGMKNSNVYQTLKGVITSDDAVVEVNPILLIDEYDIKAGHAATVGRLEEEALYYLQSRGLTKKDAEKLIINGFLRPVIDEIEDEELKERFNELVNLRIWWINESRYKKKIPVLYKE</sequence>
<evidence type="ECO:0000313" key="3">
    <source>
        <dbReference type="Proteomes" id="UP000289841"/>
    </source>
</evidence>
<gene>
    <name evidence="2" type="primary">sufD</name>
    <name evidence="2" type="ORF">NCTC10138_00701</name>
</gene>
<dbReference type="PANTHER" id="PTHR43575:SF1">
    <property type="entry name" value="PROTEIN ABCI7, CHLOROPLASTIC"/>
    <property type="match status" value="1"/>
</dbReference>
<dbReference type="Proteomes" id="UP000289841">
    <property type="component" value="Chromosome"/>
</dbReference>
<dbReference type="SUPFAM" id="SSF101960">
    <property type="entry name" value="Stabilizer of iron transporter SufD"/>
    <property type="match status" value="1"/>
</dbReference>
<dbReference type="EMBL" id="LR215048">
    <property type="protein sequence ID" value="VEU80332.1"/>
    <property type="molecule type" value="Genomic_DNA"/>
</dbReference>
<evidence type="ECO:0000259" key="1">
    <source>
        <dbReference type="Pfam" id="PF01458"/>
    </source>
</evidence>
<keyword evidence="3" id="KW-1185">Reference proteome</keyword>
<dbReference type="InterPro" id="IPR000825">
    <property type="entry name" value="SUF_FeS_clus_asmbl_SufBD_core"/>
</dbReference>
<reference evidence="2 3" key="1">
    <citation type="submission" date="2019-01" db="EMBL/GenBank/DDBJ databases">
        <authorList>
            <consortium name="Pathogen Informatics"/>
        </authorList>
    </citation>
    <scope>NUCLEOTIDE SEQUENCE [LARGE SCALE GENOMIC DNA]</scope>
    <source>
        <strain evidence="2 3">NCTC10138</strain>
    </source>
</reference>
<dbReference type="AlphaFoldDB" id="A0A449BD36"/>
<dbReference type="OrthoDB" id="388236at2"/>